<dbReference type="RefSeq" id="WP_211871722.1">
    <property type="nucleotide sequence ID" value="NZ_JAAEDI010000038.1"/>
</dbReference>
<gene>
    <name evidence="1" type="ORF">GXW78_25370</name>
</gene>
<name>A0ABS5EPR4_9PROT</name>
<reference evidence="2" key="1">
    <citation type="journal article" date="2021" name="Syst. Appl. Microbiol.">
        <title>Roseomonas hellenica sp. nov., isolated from roots of wild-growing Alkanna tinctoria.</title>
        <authorList>
            <person name="Rat A."/>
            <person name="Naranjo H.D."/>
            <person name="Lebbe L."/>
            <person name="Cnockaert M."/>
            <person name="Krigas N."/>
            <person name="Grigoriadou K."/>
            <person name="Maloupa E."/>
            <person name="Willems A."/>
        </authorList>
    </citation>
    <scope>NUCLEOTIDE SEQUENCE [LARGE SCALE GENOMIC DNA]</scope>
    <source>
        <strain evidence="2">LMG 31159</strain>
    </source>
</reference>
<proteinExistence type="predicted"/>
<protein>
    <recommendedName>
        <fullName evidence="3">Capsular biosynthesis protein</fullName>
    </recommendedName>
</protein>
<dbReference type="InterPro" id="IPR007833">
    <property type="entry name" value="Capsule_polysaccharide_synth"/>
</dbReference>
<comment type="caution">
    <text evidence="1">The sequence shown here is derived from an EMBL/GenBank/DDBJ whole genome shotgun (WGS) entry which is preliminary data.</text>
</comment>
<keyword evidence="2" id="KW-1185">Reference proteome</keyword>
<evidence type="ECO:0000313" key="1">
    <source>
        <dbReference type="EMBL" id="MBR0653011.1"/>
    </source>
</evidence>
<organism evidence="1 2">
    <name type="scientific">Neoroseomonas terrae</name>
    <dbReference type="NCBI Taxonomy" id="424799"/>
    <lineage>
        <taxon>Bacteria</taxon>
        <taxon>Pseudomonadati</taxon>
        <taxon>Pseudomonadota</taxon>
        <taxon>Alphaproteobacteria</taxon>
        <taxon>Acetobacterales</taxon>
        <taxon>Acetobacteraceae</taxon>
        <taxon>Neoroseomonas</taxon>
    </lineage>
</organism>
<accession>A0ABS5EPR4</accession>
<dbReference type="Proteomes" id="UP000698752">
    <property type="component" value="Unassembled WGS sequence"/>
</dbReference>
<sequence>MDDRARLLLPQGVPVPARWDGAVFRVTPEPFAPLGPGGRPPVILLGAEVEQPLDALLTSPGRERHRAAGLRRLLRHARIGGPPGLPDPGPAAVGAAAGEAVLVLDPCDPAAVGAARDMWDTARAAASGRPVIACRAPEAPATAKPVLAATLPRRLDPWTLIDVAARLHALPGPTALLAAMAGVEVRYPGGRGPDGVAALASIAASARCADPVRARPIPLEEAIALLGEWRAQDAAKARVAVCVGMSFWKRRSIASVFETAAGAPAFARTARAAVAEANRRGGAIAAWSSRVPPGLEVQARAAGVPVLWVEDGFIRSAGLGAGFLPGASITLDSRRPYYDPSGPSDLEILLATADFPPALLVRAAALRAALVARGVTKYNLGGAAPVLPAMAGRRRILVPGQVEDDLSVLRGGAGSVRTNFDLLRAVRAAHPEAFIAYKPHPDVEAGYRRGRVSPADAVGLADVVLEHVQIAPLLTQVDEVHTLTSLTGFEALLRGLSVTCWGQPFYAGWGLTTDRVPIARRVRRLSVDELVAGALVAYPRYQDPVTQLPTTPEALLDRLADPVPWRGGLLGWLRRWQGGLMARIERGRRR</sequence>
<dbReference type="CDD" id="cd16439">
    <property type="entry name" value="beta_Kdo_transferase_KpsC_2"/>
    <property type="match status" value="1"/>
</dbReference>
<dbReference type="EMBL" id="JAAEDI010000038">
    <property type="protein sequence ID" value="MBR0653011.1"/>
    <property type="molecule type" value="Genomic_DNA"/>
</dbReference>
<evidence type="ECO:0000313" key="2">
    <source>
        <dbReference type="Proteomes" id="UP000698752"/>
    </source>
</evidence>
<evidence type="ECO:0008006" key="3">
    <source>
        <dbReference type="Google" id="ProtNLM"/>
    </source>
</evidence>
<dbReference type="Pfam" id="PF05159">
    <property type="entry name" value="Capsule_synth"/>
    <property type="match status" value="2"/>
</dbReference>